<feature type="compositionally biased region" description="Basic residues" evidence="10">
    <location>
        <begin position="196"/>
        <end position="209"/>
    </location>
</feature>
<dbReference type="RefSeq" id="XP_003676584.1">
    <property type="nucleotide sequence ID" value="XM_003676536.1"/>
</dbReference>
<dbReference type="InParanoid" id="G0VFF8"/>
<keyword evidence="5" id="KW-0735">Signal-anchor</keyword>
<dbReference type="PANTHER" id="PTHR12804:SF0">
    <property type="entry name" value="SIGNAL PEPTIDASE COMPLEX SUBUNIT 3"/>
    <property type="match status" value="1"/>
</dbReference>
<feature type="compositionally biased region" description="Basic and acidic residues" evidence="10">
    <location>
        <begin position="180"/>
        <end position="195"/>
    </location>
</feature>
<dbReference type="InterPro" id="IPR007653">
    <property type="entry name" value="SPC3"/>
</dbReference>
<dbReference type="OrthoDB" id="10261524at2759"/>
<dbReference type="EMBL" id="HE576756">
    <property type="protein sequence ID" value="CCC70224.1"/>
    <property type="molecule type" value="Genomic_DNA"/>
</dbReference>
<keyword evidence="3 11" id="KW-0812">Transmembrane</keyword>
<dbReference type="KEGG" id="ncs:NCAS_0E01540"/>
<evidence type="ECO:0000256" key="2">
    <source>
        <dbReference type="ARBA" id="ARBA00009289"/>
    </source>
</evidence>
<evidence type="ECO:0000256" key="3">
    <source>
        <dbReference type="ARBA" id="ARBA00022692"/>
    </source>
</evidence>
<comment type="similarity">
    <text evidence="2 9">Belongs to the SPCS3 family.</text>
</comment>
<keyword evidence="4 9" id="KW-0256">Endoplasmic reticulum</keyword>
<feature type="transmembrane region" description="Helical" evidence="11">
    <location>
        <begin position="15"/>
        <end position="36"/>
    </location>
</feature>
<keyword evidence="6 11" id="KW-1133">Transmembrane helix</keyword>
<organism evidence="12 13">
    <name type="scientific">Naumovozyma castellii</name>
    <name type="common">Yeast</name>
    <name type="synonym">Saccharomyces castellii</name>
    <dbReference type="NCBI Taxonomy" id="27288"/>
    <lineage>
        <taxon>Eukaryota</taxon>
        <taxon>Fungi</taxon>
        <taxon>Dikarya</taxon>
        <taxon>Ascomycota</taxon>
        <taxon>Saccharomycotina</taxon>
        <taxon>Saccharomycetes</taxon>
        <taxon>Saccharomycetales</taxon>
        <taxon>Saccharomycetaceae</taxon>
        <taxon>Naumovozyma</taxon>
    </lineage>
</organism>
<dbReference type="GO" id="GO:0045047">
    <property type="term" value="P:protein targeting to ER"/>
    <property type="evidence" value="ECO:0007669"/>
    <property type="project" value="EnsemblFungi"/>
</dbReference>
<accession>G0VFF8</accession>
<dbReference type="AlphaFoldDB" id="G0VFF8"/>
<dbReference type="GeneID" id="96903856"/>
<keyword evidence="7 9" id="KW-0472">Membrane</keyword>
<dbReference type="OMA" id="LHWNIQP"/>
<reference key="2">
    <citation type="submission" date="2011-08" db="EMBL/GenBank/DDBJ databases">
        <title>Genome sequence of Naumovozyma castellii.</title>
        <authorList>
            <person name="Gordon J.L."/>
            <person name="Armisen D."/>
            <person name="Proux-Wera E."/>
            <person name="OhEigeartaigh S.S."/>
            <person name="Byrne K.P."/>
            <person name="Wolfe K.H."/>
        </authorList>
    </citation>
    <scope>NUCLEOTIDE SEQUENCE</scope>
    <source>
        <strain>Type strain:CBS 4309</strain>
    </source>
</reference>
<name>G0VFF8_NAUCA</name>
<dbReference type="Proteomes" id="UP000001640">
    <property type="component" value="Chromosome 5"/>
</dbReference>
<dbReference type="PANTHER" id="PTHR12804">
    <property type="entry name" value="MICROSOMAL SIGNAL PEPTIDASE 23 KD SUBUNIT SPC22/23"/>
    <property type="match status" value="1"/>
</dbReference>
<evidence type="ECO:0000256" key="7">
    <source>
        <dbReference type="ARBA" id="ARBA00023136"/>
    </source>
</evidence>
<dbReference type="PIRSF" id="PIRSF016089">
    <property type="entry name" value="SPC22"/>
    <property type="match status" value="1"/>
</dbReference>
<evidence type="ECO:0000256" key="8">
    <source>
        <dbReference type="ARBA" id="ARBA00045670"/>
    </source>
</evidence>
<evidence type="ECO:0000256" key="6">
    <source>
        <dbReference type="ARBA" id="ARBA00022989"/>
    </source>
</evidence>
<comment type="function">
    <text evidence="8">Essential component of the signal peptidase complex (SPC) which catalyzes the cleavage of N-terminal signal sequences from nascent proteins as they are translocated into the lumen of the endoplasmic reticulum. Essential for the SPC catalytic activity, possibly by stabilizing and positioning the active center of the complex close to the lumenal surface. Essential for viability.</text>
</comment>
<feature type="region of interest" description="Disordered" evidence="10">
    <location>
        <begin position="180"/>
        <end position="209"/>
    </location>
</feature>
<evidence type="ECO:0000256" key="1">
    <source>
        <dbReference type="ARBA" id="ARBA00004648"/>
    </source>
</evidence>
<evidence type="ECO:0000256" key="11">
    <source>
        <dbReference type="SAM" id="Phobius"/>
    </source>
</evidence>
<evidence type="ECO:0000256" key="5">
    <source>
        <dbReference type="ARBA" id="ARBA00022968"/>
    </source>
</evidence>
<evidence type="ECO:0000256" key="10">
    <source>
        <dbReference type="SAM" id="MobiDB-lite"/>
    </source>
</evidence>
<dbReference type="STRING" id="1064592.G0VFF8"/>
<dbReference type="eggNOG" id="KOG3372">
    <property type="taxonomic scope" value="Eukaryota"/>
</dbReference>
<evidence type="ECO:0000313" key="12">
    <source>
        <dbReference type="EMBL" id="CCC70224.1"/>
    </source>
</evidence>
<gene>
    <name evidence="12" type="primary">NCAS0E01540</name>
    <name evidence="12" type="ordered locus">NCAS_0E01540</name>
</gene>
<protein>
    <recommendedName>
        <fullName evidence="9">Signal peptidase subunit 3</fullName>
    </recommendedName>
</protein>
<dbReference type="GO" id="GO:0005787">
    <property type="term" value="C:signal peptidase complex"/>
    <property type="evidence" value="ECO:0007669"/>
    <property type="project" value="UniProtKB-UniRule"/>
</dbReference>
<reference evidence="12 13" key="1">
    <citation type="journal article" date="2011" name="Proc. Natl. Acad. Sci. U.S.A.">
        <title>Evolutionary erosion of yeast sex chromosomes by mating-type switching accidents.</title>
        <authorList>
            <person name="Gordon J.L."/>
            <person name="Armisen D."/>
            <person name="Proux-Wera E."/>
            <person name="Oheigeartaigh S.S."/>
            <person name="Byrne K.P."/>
            <person name="Wolfe K.H."/>
        </authorList>
    </citation>
    <scope>NUCLEOTIDE SEQUENCE [LARGE SCALE GENOMIC DNA]</scope>
    <source>
        <strain evidence="13">ATCC 76901 / BCRC 22586 / CBS 4309 / NBRC 1992 / NRRL Y-12630</strain>
    </source>
</reference>
<dbReference type="FunCoup" id="G0VFF8">
    <property type="interactions" value="473"/>
</dbReference>
<sequence>MFSLTQRFQVVSNQAITFSLVIIAFVVASSWIQLLYPSNVFQNTTSAIANVTPSMTLRTSRYYGSQNGKPKENVRVSFDLESDFSPLFNWNTKQIFVYLTANYNSSGSINEVTFWDDIITSKDKALVQLKNAKSKYTVWDLESGLSGKELDFKLHWNIQPWVGPLVYGETDISGDHKLTVEARKKNTESGDAEKVSKRKKKRTKKQKVN</sequence>
<proteinExistence type="inferred from homology"/>
<dbReference type="GO" id="GO:0006465">
    <property type="term" value="P:signal peptide processing"/>
    <property type="evidence" value="ECO:0007669"/>
    <property type="project" value="UniProtKB-UniRule"/>
</dbReference>
<dbReference type="HOGENOM" id="CLU_068714_2_1_1"/>
<evidence type="ECO:0000313" key="13">
    <source>
        <dbReference type="Proteomes" id="UP000001640"/>
    </source>
</evidence>
<dbReference type="Pfam" id="PF04573">
    <property type="entry name" value="SPC22"/>
    <property type="match status" value="1"/>
</dbReference>
<evidence type="ECO:0000256" key="4">
    <source>
        <dbReference type="ARBA" id="ARBA00022824"/>
    </source>
</evidence>
<evidence type="ECO:0000256" key="9">
    <source>
        <dbReference type="PIRNR" id="PIRNR016089"/>
    </source>
</evidence>
<keyword evidence="13" id="KW-1185">Reference proteome</keyword>
<comment type="subcellular location">
    <subcellularLocation>
        <location evidence="1">Endoplasmic reticulum membrane</location>
        <topology evidence="1">Single-pass type II membrane protein</topology>
    </subcellularLocation>
</comment>